<keyword evidence="3" id="KW-1003">Cell membrane</keyword>
<reference evidence="21 22" key="1">
    <citation type="submission" date="2019-10" db="EMBL/GenBank/DDBJ databases">
        <title>The completed genome of Lactobacillus harbinensis M1.</title>
        <authorList>
            <person name="Zheng Y."/>
        </authorList>
    </citation>
    <scope>NUCLEOTIDE SEQUENCE [LARGE SCALE GENOMIC DNA]</scope>
    <source>
        <strain evidence="21 22">M1</strain>
    </source>
</reference>
<feature type="transmembrane region" description="Helical" evidence="17">
    <location>
        <begin position="357"/>
        <end position="376"/>
    </location>
</feature>
<dbReference type="AlphaFoldDB" id="A0A5P8M8P6"/>
<dbReference type="InterPro" id="IPR013013">
    <property type="entry name" value="PTS_EIIC_1"/>
</dbReference>
<feature type="transmembrane region" description="Helical" evidence="17">
    <location>
        <begin position="147"/>
        <end position="166"/>
    </location>
</feature>
<dbReference type="InterPro" id="IPR001127">
    <property type="entry name" value="PTS_EIIA_1_perm"/>
</dbReference>
<keyword evidence="4" id="KW-0762">Sugar transport</keyword>
<feature type="transmembrane region" description="Helical" evidence="17">
    <location>
        <begin position="429"/>
        <end position="451"/>
    </location>
</feature>
<dbReference type="SUPFAM" id="SSF55604">
    <property type="entry name" value="Glucose permease domain IIB"/>
    <property type="match status" value="1"/>
</dbReference>
<name>A0A5P8M8P6_9LACO</name>
<dbReference type="Pfam" id="PF00367">
    <property type="entry name" value="PTS_EIIB"/>
    <property type="match status" value="1"/>
</dbReference>
<dbReference type="EMBL" id="CP045143">
    <property type="protein sequence ID" value="QFR24912.1"/>
    <property type="molecule type" value="Genomic_DNA"/>
</dbReference>
<feature type="transmembrane region" description="Helical" evidence="17">
    <location>
        <begin position="287"/>
        <end position="315"/>
    </location>
</feature>
<dbReference type="CDD" id="cd00212">
    <property type="entry name" value="PTS_IIB_glc"/>
    <property type="match status" value="1"/>
</dbReference>
<dbReference type="Gene3D" id="2.70.70.10">
    <property type="entry name" value="Glucose Permease (Domain IIA)"/>
    <property type="match status" value="1"/>
</dbReference>
<evidence type="ECO:0000256" key="15">
    <source>
        <dbReference type="ARBA" id="ARBA00081008"/>
    </source>
</evidence>
<dbReference type="KEGG" id="lhb:D1010_16830"/>
<dbReference type="PROSITE" id="PS51098">
    <property type="entry name" value="PTS_EIIB_TYPE_1"/>
    <property type="match status" value="1"/>
</dbReference>
<keyword evidence="5" id="KW-0808">Transferase</keyword>
<keyword evidence="10 17" id="KW-0472">Membrane</keyword>
<evidence type="ECO:0000256" key="2">
    <source>
        <dbReference type="ARBA" id="ARBA00022448"/>
    </source>
</evidence>
<feature type="transmembrane region" description="Helical" evidence="17">
    <location>
        <begin position="112"/>
        <end position="135"/>
    </location>
</feature>
<dbReference type="Gene3D" id="3.30.1360.60">
    <property type="entry name" value="Glucose permease domain IIB"/>
    <property type="match status" value="1"/>
</dbReference>
<dbReference type="Pfam" id="PF00358">
    <property type="entry name" value="PTS_EIIA_1"/>
    <property type="match status" value="1"/>
</dbReference>
<feature type="domain" description="PTS EIIC type-1" evidence="20">
    <location>
        <begin position="107"/>
        <end position="466"/>
    </location>
</feature>
<dbReference type="Pfam" id="PF02378">
    <property type="entry name" value="PTS_EIIC"/>
    <property type="match status" value="1"/>
</dbReference>
<dbReference type="InterPro" id="IPR011297">
    <property type="entry name" value="PTS_IIABC_b_glu"/>
</dbReference>
<dbReference type="FunFam" id="2.70.70.10:FF:000001">
    <property type="entry name" value="PTS system glucose-specific IIA component"/>
    <property type="match status" value="1"/>
</dbReference>
<comment type="function">
    <text evidence="12">The phosphoenolpyruvate-dependent sugar phosphotransferase system (sugar PTS), a major carbohydrate active transport system, catalyzes the phosphorylation of incoming sugar substrates concomitantly with their translocation across the cell membrane. This system is involved in sucrose transport.</text>
</comment>
<accession>A0A5P8M8P6</accession>
<evidence type="ECO:0000256" key="16">
    <source>
        <dbReference type="PROSITE-ProRule" id="PRU00421"/>
    </source>
</evidence>
<evidence type="ECO:0000256" key="3">
    <source>
        <dbReference type="ARBA" id="ARBA00022475"/>
    </source>
</evidence>
<feature type="transmembrane region" description="Helical" evidence="17">
    <location>
        <begin position="327"/>
        <end position="345"/>
    </location>
</feature>
<evidence type="ECO:0000313" key="21">
    <source>
        <dbReference type="EMBL" id="QFR24912.1"/>
    </source>
</evidence>
<protein>
    <recommendedName>
        <fullName evidence="14">PTS system sucrose-specific EIIBCA component</fullName>
        <ecNumber evidence="11">2.7.1.211</ecNumber>
    </recommendedName>
    <alternativeName>
        <fullName evidence="15">EIIBCA-Scr</fullName>
    </alternativeName>
</protein>
<evidence type="ECO:0000259" key="20">
    <source>
        <dbReference type="PROSITE" id="PS51103"/>
    </source>
</evidence>
<dbReference type="EC" id="2.7.1.211" evidence="11"/>
<feature type="transmembrane region" description="Helical" evidence="17">
    <location>
        <begin position="246"/>
        <end position="267"/>
    </location>
</feature>
<dbReference type="FunFam" id="3.30.1360.60:FF:000001">
    <property type="entry name" value="PTS system glucose-specific IIBC component PtsG"/>
    <property type="match status" value="1"/>
</dbReference>
<dbReference type="InterPro" id="IPR050558">
    <property type="entry name" value="PTS_Sugar-Specific_Components"/>
</dbReference>
<evidence type="ECO:0000256" key="17">
    <source>
        <dbReference type="SAM" id="Phobius"/>
    </source>
</evidence>
<dbReference type="InterPro" id="IPR003352">
    <property type="entry name" value="PTS_EIIC"/>
</dbReference>
<keyword evidence="6" id="KW-0598">Phosphotransferase system</keyword>
<evidence type="ECO:0000256" key="10">
    <source>
        <dbReference type="ARBA" id="ARBA00023136"/>
    </source>
</evidence>
<dbReference type="NCBIfam" id="TIGR00830">
    <property type="entry name" value="PTBA"/>
    <property type="match status" value="1"/>
</dbReference>
<evidence type="ECO:0000256" key="14">
    <source>
        <dbReference type="ARBA" id="ARBA00074554"/>
    </source>
</evidence>
<evidence type="ECO:0000256" key="1">
    <source>
        <dbReference type="ARBA" id="ARBA00004651"/>
    </source>
</evidence>
<gene>
    <name evidence="21" type="ORF">D1010_16830</name>
</gene>
<evidence type="ECO:0000256" key="8">
    <source>
        <dbReference type="ARBA" id="ARBA00022777"/>
    </source>
</evidence>
<feature type="domain" description="PTS EIIA type-1" evidence="18">
    <location>
        <begin position="494"/>
        <end position="598"/>
    </location>
</feature>
<dbReference type="PROSITE" id="PS51093">
    <property type="entry name" value="PTS_EIIA_TYPE_1"/>
    <property type="match status" value="1"/>
</dbReference>
<feature type="domain" description="PTS EIIB type-1" evidence="19">
    <location>
        <begin position="4"/>
        <end position="86"/>
    </location>
</feature>
<dbReference type="GO" id="GO:0090589">
    <property type="term" value="F:protein-phosphocysteine-trehalose phosphotransferase system transporter activity"/>
    <property type="evidence" value="ECO:0007669"/>
    <property type="project" value="TreeGrafter"/>
</dbReference>
<keyword evidence="7 17" id="KW-0812">Transmembrane</keyword>
<keyword evidence="9 17" id="KW-1133">Transmembrane helix</keyword>
<feature type="active site" description="Phosphocysteine intermediate; for EIIB activity" evidence="16">
    <location>
        <position position="26"/>
    </location>
</feature>
<proteinExistence type="predicted"/>
<comment type="catalytic activity">
    <reaction evidence="13">
        <text>N(pros)-phospho-L-histidyl-[protein](out) + sucrose = sucrose 6(G)-phosphate(in) + L-histidyl-[protein]</text>
        <dbReference type="Rhea" id="RHEA:49236"/>
        <dbReference type="Rhea" id="RHEA-COMP:9745"/>
        <dbReference type="Rhea" id="RHEA-COMP:9746"/>
        <dbReference type="ChEBI" id="CHEBI:17992"/>
        <dbReference type="ChEBI" id="CHEBI:29979"/>
        <dbReference type="ChEBI" id="CHEBI:64837"/>
        <dbReference type="ChEBI" id="CHEBI:91002"/>
        <dbReference type="EC" id="2.7.1.211"/>
    </reaction>
</comment>
<dbReference type="InterPro" id="IPR001996">
    <property type="entry name" value="PTS_IIB_1"/>
</dbReference>
<evidence type="ECO:0000256" key="4">
    <source>
        <dbReference type="ARBA" id="ARBA00022597"/>
    </source>
</evidence>
<dbReference type="GO" id="GO:0016301">
    <property type="term" value="F:kinase activity"/>
    <property type="evidence" value="ECO:0007669"/>
    <property type="project" value="UniProtKB-KW"/>
</dbReference>
<dbReference type="PROSITE" id="PS01035">
    <property type="entry name" value="PTS_EIIB_TYPE_1_CYS"/>
    <property type="match status" value="1"/>
</dbReference>
<organism evidence="21 22">
    <name type="scientific">Schleiferilactobacillus harbinensis</name>
    <dbReference type="NCBI Taxonomy" id="304207"/>
    <lineage>
        <taxon>Bacteria</taxon>
        <taxon>Bacillati</taxon>
        <taxon>Bacillota</taxon>
        <taxon>Bacilli</taxon>
        <taxon>Lactobacillales</taxon>
        <taxon>Lactobacillaceae</taxon>
        <taxon>Schleiferilactobacillus</taxon>
    </lineage>
</organism>
<dbReference type="Proteomes" id="UP000326779">
    <property type="component" value="Chromosome"/>
</dbReference>
<dbReference type="GO" id="GO:0009401">
    <property type="term" value="P:phosphoenolpyruvate-dependent sugar phosphotransferase system"/>
    <property type="evidence" value="ECO:0007669"/>
    <property type="project" value="UniProtKB-KW"/>
</dbReference>
<dbReference type="InterPro" id="IPR018113">
    <property type="entry name" value="PTrfase_EIIB_Cys"/>
</dbReference>
<evidence type="ECO:0000256" key="9">
    <source>
        <dbReference type="ARBA" id="ARBA00022989"/>
    </source>
</evidence>
<evidence type="ECO:0000256" key="13">
    <source>
        <dbReference type="ARBA" id="ARBA00048931"/>
    </source>
</evidence>
<dbReference type="GO" id="GO:0015771">
    <property type="term" value="P:trehalose transport"/>
    <property type="evidence" value="ECO:0007669"/>
    <property type="project" value="TreeGrafter"/>
</dbReference>
<keyword evidence="8" id="KW-0418">Kinase</keyword>
<comment type="subcellular location">
    <subcellularLocation>
        <location evidence="1">Cell membrane</location>
        <topology evidence="1">Multi-pass membrane protein</topology>
    </subcellularLocation>
</comment>
<dbReference type="PANTHER" id="PTHR30175">
    <property type="entry name" value="PHOSPHOTRANSFERASE SYSTEM TRANSPORT PROTEIN"/>
    <property type="match status" value="1"/>
</dbReference>
<keyword evidence="2" id="KW-0813">Transport</keyword>
<dbReference type="GO" id="GO:0008982">
    <property type="term" value="F:protein-N(PI)-phosphohistidine-sugar phosphotransferase activity"/>
    <property type="evidence" value="ECO:0007669"/>
    <property type="project" value="InterPro"/>
</dbReference>
<dbReference type="NCBIfam" id="TIGR01995">
    <property type="entry name" value="PTS-II-ABC-beta"/>
    <property type="match status" value="1"/>
</dbReference>
<dbReference type="SUPFAM" id="SSF51261">
    <property type="entry name" value="Duplicated hybrid motif"/>
    <property type="match status" value="1"/>
</dbReference>
<evidence type="ECO:0000256" key="7">
    <source>
        <dbReference type="ARBA" id="ARBA00022692"/>
    </source>
</evidence>
<feature type="transmembrane region" description="Helical" evidence="17">
    <location>
        <begin position="178"/>
        <end position="197"/>
    </location>
</feature>
<dbReference type="PROSITE" id="PS51103">
    <property type="entry name" value="PTS_EIIC_TYPE_1"/>
    <property type="match status" value="1"/>
</dbReference>
<dbReference type="PROSITE" id="PS00371">
    <property type="entry name" value="PTS_EIIA_TYPE_1_HIS"/>
    <property type="match status" value="1"/>
</dbReference>
<evidence type="ECO:0000259" key="19">
    <source>
        <dbReference type="PROSITE" id="PS51098"/>
    </source>
</evidence>
<dbReference type="InterPro" id="IPR011055">
    <property type="entry name" value="Dup_hybrid_motif"/>
</dbReference>
<dbReference type="RefSeq" id="WP_152261594.1">
    <property type="nucleotide sequence ID" value="NZ_CP045143.1"/>
</dbReference>
<dbReference type="GO" id="GO:0005886">
    <property type="term" value="C:plasma membrane"/>
    <property type="evidence" value="ECO:0007669"/>
    <property type="project" value="UniProtKB-SubCell"/>
</dbReference>
<feature type="transmembrane region" description="Helical" evidence="17">
    <location>
        <begin position="383"/>
        <end position="409"/>
    </location>
</feature>
<dbReference type="PANTHER" id="PTHR30175:SF1">
    <property type="entry name" value="PTS SYSTEM ARBUTIN-, CELLOBIOSE-, AND SALICIN-SPECIFIC EIIBC COMPONENT-RELATED"/>
    <property type="match status" value="1"/>
</dbReference>
<evidence type="ECO:0000259" key="18">
    <source>
        <dbReference type="PROSITE" id="PS51093"/>
    </source>
</evidence>
<evidence type="ECO:0000256" key="6">
    <source>
        <dbReference type="ARBA" id="ARBA00022683"/>
    </source>
</evidence>
<dbReference type="InterPro" id="IPR036878">
    <property type="entry name" value="Glu_permease_IIB"/>
</dbReference>
<evidence type="ECO:0000256" key="12">
    <source>
        <dbReference type="ARBA" id="ARBA00045139"/>
    </source>
</evidence>
<evidence type="ECO:0000256" key="11">
    <source>
        <dbReference type="ARBA" id="ARBA00044053"/>
    </source>
</evidence>
<evidence type="ECO:0000313" key="22">
    <source>
        <dbReference type="Proteomes" id="UP000326779"/>
    </source>
</evidence>
<sequence length="640" mass="68052">MSNDDLGKEILNLVGGKDNVNNLIHCVTRLRFKLKDVRKADTNIIKSLDGVMTVVQSGGQYQVVIGDNVADIYDQITPLLNQDSVSDDVEREEPTQEKESIGNRLVQTLSALFTPILGVLAAAGILKGILVLLSITHVLSEKSGTYMILYATADAMFYFLPILLGFSAAKVFKTNQYLGAVVGAALVYPTMVAAYNAKTALTFLKIPVVLMSYPQTLIPIVAAVYVLSKLYRWLDKVIPKQLKGIFAPLLSLVVVVPLTYLVVGPITSTLSQGLADAVLWLYNIFPAAAGFVLAGIWQGAVLLGLHWAFIPIFLNNIATKGFDPINAMLYCTVFGQVGAALAMAIKSKDTKFKEIAYSGTISGFLGITEPIIYGVTIPHKKSFVMASIGSAFGGAIAGFSSAKMFGGFASGGIFGIPMFIDSKGINGSFIGFCLSLIVAFTVALVLTLVLVPGVEAKNEAKETAARQTTGPVIANGDVASPITGTLMSLSAVKDDVFAKGIMGSGFAIAPTDGKVYAPFDGKVVSVFPTKHAIGLVSRNGVELLIHIGLDTVELKGKYFDTKVVNDQSVHQGELLETFDIEAIKKAGYDTTIPVIVTNTNEFKDIAVIRADGPVQAGDSVLNVVAEEKQMITSSVAVNKA</sequence>
<evidence type="ECO:0000256" key="5">
    <source>
        <dbReference type="ARBA" id="ARBA00022679"/>
    </source>
</evidence>